<evidence type="ECO:0000256" key="1">
    <source>
        <dbReference type="ARBA" id="ARBA00004123"/>
    </source>
</evidence>
<dbReference type="Gene3D" id="2.130.10.10">
    <property type="entry name" value="YVTN repeat-like/Quinoprotein amine dehydrogenase"/>
    <property type="match status" value="3"/>
</dbReference>
<feature type="domain" description="RSE1/DDB1/CPSF1 C-terminal" evidence="8">
    <location>
        <begin position="816"/>
        <end position="1127"/>
    </location>
</feature>
<evidence type="ECO:0000313" key="12">
    <source>
        <dbReference type="Proteomes" id="UP001176961"/>
    </source>
</evidence>
<evidence type="ECO:0000256" key="5">
    <source>
        <dbReference type="ARBA" id="ARBA00031668"/>
    </source>
</evidence>
<dbReference type="Proteomes" id="UP001176961">
    <property type="component" value="Unassembled WGS sequence"/>
</dbReference>
<accession>A0AA36M9M7</accession>
<dbReference type="Pfam" id="PF10433">
    <property type="entry name" value="Beta-prop_RSE1_1st"/>
    <property type="match status" value="1"/>
</dbReference>
<dbReference type="SUPFAM" id="SSF50998">
    <property type="entry name" value="Quinoprotein alcohol dehydrogenase-like"/>
    <property type="match status" value="1"/>
</dbReference>
<dbReference type="GO" id="GO:0005634">
    <property type="term" value="C:nucleus"/>
    <property type="evidence" value="ECO:0007669"/>
    <property type="project" value="UniProtKB-SubCell"/>
</dbReference>
<dbReference type="InterPro" id="IPR050358">
    <property type="entry name" value="RSE1/DDB1/CFT1"/>
</dbReference>
<sequence>MIYNDGNLGNPSNLATPALWPFPQTYIDGHDPSFYKLLKPGTICMALNYIVSAKKASVVTDAVVGNFTGDEDMNLILAKVNRLEIVKVASDGLKVVQEVPVFGRIETIKLFRPKNENRDSLLILTAKNHLAIVAWDVEKNELITRAAGSVCDRVGRPSDYGPIACVNKSGLIALRIYDGTLKIIQWEDNKDLKSFNVRFEDLAIVDLSFIETQGDSIRLAYISQDSNGRHLKTVELSLADKELKTISKQDNIETEARMVIPVPLPCGGVVVVGQETILYNGEDNVYLTISPNTMNKALFTCYASVDTNGQRFLLADDHGVLYMLVLDVDVKSPNPSVKDLKIESLGETTIAESLVYLDNGVLFVGSRFGDSQLVRLTSQPNAENNSFVQILQTFTNLAPIRDIAVMECDGQNQIITCSGAFKEGSLRIIRNGIGIDEAASVDIPGVKGIFTLKIGSKLDNYLIISLNSETHILAMNGEELEDTQLLDLETDEHTLWAGMLGESQIVLQVTSTCVLLAREGTKKVIWKPSHSSLINLVSVNQGSGQVVVACGTRVYYLQCGDMTITEVANVTLQDEVACIDIGTIEESTESTLIAVGFWKHHRIALYTLPNIEEITCENMPGDMLPRSIMMTKLENTIYLMVALGDGTLYYYHVDRENGALLEMKKATVGTQPPSLNRFYSRGQMHIFVCSDRPAVIFSSNGKLVFSNVNLRIVTHVCALNSSSYRNSLVMSDGETIVIGTVDEIQKLHIRTVSLGESVRRVVHQPETSTMGILVSRPADSDRYSVSKMATAKSSSKTTAGQRPSVSIDSTDGDVHSIVTLDDNTFEYLHCHELGPCEQALSIISTKLGDDPTTYYIVGTALVYSDETESKSGRLLVFESGKGSERTHLRLVHEKEIRGAPFSMDVLNGKLIVAINSSVRLFEWTSEKELRLECSHFNYITALFIKVKGDQVLVGDLMRSMTILNYKAVESTFEEVAKDFRGMWMSAVEFIDAETALGAEAAHNLFTCEIDRGADNADEKRRLAEAGMFYLGEMVNVFRRGSLVSSHVDNPLPITKPILFGTIDGTIGLIVQLPEKYFKFFSEVEKGVARETDNCMRIDHAVYRQFTSEKIVDKAVGFVDGDLVESLLDMPHETAAAALAGIQRPDSTEENSSSPEELMKIIEDMSRIH</sequence>
<evidence type="ECO:0000256" key="6">
    <source>
        <dbReference type="RuleBase" id="RU368023"/>
    </source>
</evidence>
<keyword evidence="6" id="KW-0963">Cytoplasm</keyword>
<dbReference type="InterPro" id="IPR011047">
    <property type="entry name" value="Quinoprotein_ADH-like_sf"/>
</dbReference>
<comment type="similarity">
    <text evidence="2 6">Belongs to the DDB1 family.</text>
</comment>
<dbReference type="GO" id="GO:0003676">
    <property type="term" value="F:nucleic acid binding"/>
    <property type="evidence" value="ECO:0007669"/>
    <property type="project" value="InterPro"/>
</dbReference>
<evidence type="ECO:0000256" key="2">
    <source>
        <dbReference type="ARBA" id="ARBA00007453"/>
    </source>
</evidence>
<dbReference type="GO" id="GO:0005737">
    <property type="term" value="C:cytoplasm"/>
    <property type="evidence" value="ECO:0007669"/>
    <property type="project" value="UniProtKB-SubCell"/>
</dbReference>
<dbReference type="PANTHER" id="PTHR10644">
    <property type="entry name" value="DNA REPAIR/RNA PROCESSING CPSF FAMILY"/>
    <property type="match status" value="1"/>
</dbReference>
<dbReference type="InterPro" id="IPR058543">
    <property type="entry name" value="Beta-prop_RSE1/DDB1/CPSF1_2nd"/>
</dbReference>
<keyword evidence="12" id="KW-1185">Reference proteome</keyword>
<comment type="subcellular location">
    <subcellularLocation>
        <location evidence="6">Cytoplasm</location>
    </subcellularLocation>
    <subcellularLocation>
        <location evidence="1 6">Nucleus</location>
    </subcellularLocation>
</comment>
<dbReference type="EMBL" id="CATQJL010000305">
    <property type="protein sequence ID" value="CAJ0602628.1"/>
    <property type="molecule type" value="Genomic_DNA"/>
</dbReference>
<reference evidence="11" key="1">
    <citation type="submission" date="2023-07" db="EMBL/GenBank/DDBJ databases">
        <authorList>
            <consortium name="CYATHOMIX"/>
        </authorList>
    </citation>
    <scope>NUCLEOTIDE SEQUENCE</scope>
    <source>
        <strain evidence="11">N/A</strain>
    </source>
</reference>
<dbReference type="AlphaFoldDB" id="A0AA36M9M7"/>
<dbReference type="Pfam" id="PF23726">
    <property type="entry name" value="Beta-prop_RSE1_2nd"/>
    <property type="match status" value="1"/>
</dbReference>
<feature type="compositionally biased region" description="Low complexity" evidence="7">
    <location>
        <begin position="787"/>
        <end position="799"/>
    </location>
</feature>
<dbReference type="SUPFAM" id="SSF69322">
    <property type="entry name" value="Tricorn protease domain 2"/>
    <property type="match status" value="1"/>
</dbReference>
<proteinExistence type="inferred from homology"/>
<organism evidence="11 12">
    <name type="scientific">Cylicocyclus nassatus</name>
    <name type="common">Nematode worm</name>
    <dbReference type="NCBI Taxonomy" id="53992"/>
    <lineage>
        <taxon>Eukaryota</taxon>
        <taxon>Metazoa</taxon>
        <taxon>Ecdysozoa</taxon>
        <taxon>Nematoda</taxon>
        <taxon>Chromadorea</taxon>
        <taxon>Rhabditida</taxon>
        <taxon>Rhabditina</taxon>
        <taxon>Rhabditomorpha</taxon>
        <taxon>Strongyloidea</taxon>
        <taxon>Strongylidae</taxon>
        <taxon>Cylicocyclus</taxon>
    </lineage>
</organism>
<evidence type="ECO:0000256" key="3">
    <source>
        <dbReference type="ARBA" id="ARBA00014577"/>
    </source>
</evidence>
<protein>
    <recommendedName>
        <fullName evidence="3 6">DNA damage-binding protein 1</fullName>
    </recommendedName>
    <alternativeName>
        <fullName evidence="5 6">Damage-specific DNA-binding protein 1</fullName>
    </alternativeName>
</protein>
<dbReference type="InterPro" id="IPR018846">
    <property type="entry name" value="Beta-prop_RSE1/DDB1/CPSF1_1st"/>
</dbReference>
<evidence type="ECO:0000259" key="8">
    <source>
        <dbReference type="Pfam" id="PF03178"/>
    </source>
</evidence>
<dbReference type="InterPro" id="IPR004871">
    <property type="entry name" value="RSE1/DDB1/CPSF1_C"/>
</dbReference>
<evidence type="ECO:0000313" key="11">
    <source>
        <dbReference type="EMBL" id="CAJ0602628.1"/>
    </source>
</evidence>
<dbReference type="InterPro" id="IPR015943">
    <property type="entry name" value="WD40/YVTN_repeat-like_dom_sf"/>
</dbReference>
<keyword evidence="4 6" id="KW-0539">Nucleus</keyword>
<comment type="pathway">
    <text evidence="6">Protein modification; protein ubiquitination.</text>
</comment>
<evidence type="ECO:0000259" key="10">
    <source>
        <dbReference type="Pfam" id="PF23726"/>
    </source>
</evidence>
<evidence type="ECO:0000256" key="7">
    <source>
        <dbReference type="SAM" id="MobiDB-lite"/>
    </source>
</evidence>
<dbReference type="GO" id="GO:0043161">
    <property type="term" value="P:proteasome-mediated ubiquitin-dependent protein catabolic process"/>
    <property type="evidence" value="ECO:0007669"/>
    <property type="project" value="UniProtKB-UniRule"/>
</dbReference>
<evidence type="ECO:0000259" key="9">
    <source>
        <dbReference type="Pfam" id="PF10433"/>
    </source>
</evidence>
<gene>
    <name evidence="11" type="ORF">CYNAS_LOCUS14611</name>
</gene>
<feature type="region of interest" description="Disordered" evidence="7">
    <location>
        <begin position="787"/>
        <end position="808"/>
    </location>
</feature>
<comment type="function">
    <text evidence="6">Plays a role in DNA repair. May be a component of an E3 ubiquitin-protein ligase which promotes histone ubiquitination in response to UV irradiation. Histone ubiquitination may be important for subsequent DNA repair.</text>
</comment>
<evidence type="ECO:0000256" key="4">
    <source>
        <dbReference type="ARBA" id="ARBA00023242"/>
    </source>
</evidence>
<feature type="domain" description="RSE1/DDB1/CPSF1 second beta-propeller" evidence="10">
    <location>
        <begin position="436"/>
        <end position="741"/>
    </location>
</feature>
<dbReference type="Gene3D" id="1.10.150.910">
    <property type="match status" value="1"/>
</dbReference>
<feature type="domain" description="RSE1/DDB1/CPSF1 first beta-propeller" evidence="9">
    <location>
        <begin position="59"/>
        <end position="394"/>
    </location>
</feature>
<dbReference type="Pfam" id="PF03178">
    <property type="entry name" value="CPSF_A"/>
    <property type="match status" value="1"/>
</dbReference>
<name>A0AA36M9M7_CYLNA</name>
<comment type="caution">
    <text evidence="11">The sequence shown here is derived from an EMBL/GenBank/DDBJ whole genome shotgun (WGS) entry which is preliminary data.</text>
</comment>